<dbReference type="SMART" id="SM00533">
    <property type="entry name" value="MUTSd"/>
    <property type="match status" value="1"/>
</dbReference>
<evidence type="ECO:0000256" key="3">
    <source>
        <dbReference type="ARBA" id="ARBA00022741"/>
    </source>
</evidence>
<dbReference type="EMBL" id="BSPC01000024">
    <property type="protein sequence ID" value="GLS19809.1"/>
    <property type="molecule type" value="Genomic_DNA"/>
</dbReference>
<evidence type="ECO:0000256" key="4">
    <source>
        <dbReference type="ARBA" id="ARBA00022763"/>
    </source>
</evidence>
<dbReference type="Pfam" id="PF05192">
    <property type="entry name" value="MutS_III"/>
    <property type="match status" value="1"/>
</dbReference>
<dbReference type="InterPro" id="IPR000432">
    <property type="entry name" value="DNA_mismatch_repair_MutS_C"/>
</dbReference>
<feature type="binding site" evidence="9">
    <location>
        <begin position="690"/>
        <end position="697"/>
    </location>
    <ligand>
        <name>ATP</name>
        <dbReference type="ChEBI" id="CHEBI:30616"/>
    </ligand>
</feature>
<dbReference type="HAMAP" id="MF_00096">
    <property type="entry name" value="MutS"/>
    <property type="match status" value="1"/>
</dbReference>
<dbReference type="CDD" id="cd03284">
    <property type="entry name" value="ABC_MutS1"/>
    <property type="match status" value="1"/>
</dbReference>
<dbReference type="InterPro" id="IPR016151">
    <property type="entry name" value="DNA_mismatch_repair_MutS_N"/>
</dbReference>
<gene>
    <name evidence="9 12" type="primary">mutS</name>
    <name evidence="12" type="ORF">GCM10007874_28260</name>
</gene>
<dbReference type="InterPro" id="IPR007696">
    <property type="entry name" value="DNA_mismatch_repair_MutS_core"/>
</dbReference>
<protein>
    <recommendedName>
        <fullName evidence="2 9">DNA mismatch repair protein MutS</fullName>
    </recommendedName>
</protein>
<dbReference type="SUPFAM" id="SSF53150">
    <property type="entry name" value="DNA repair protein MutS, domain II"/>
    <property type="match status" value="1"/>
</dbReference>
<dbReference type="SUPFAM" id="SSF52540">
    <property type="entry name" value="P-loop containing nucleoside triphosphate hydrolases"/>
    <property type="match status" value="1"/>
</dbReference>
<feature type="domain" description="DNA mismatch repair proteins mutS family" evidence="11">
    <location>
        <begin position="764"/>
        <end position="780"/>
    </location>
</feature>
<dbReference type="Gene3D" id="3.30.420.110">
    <property type="entry name" value="MutS, connector domain"/>
    <property type="match status" value="1"/>
</dbReference>
<dbReference type="PANTHER" id="PTHR11361">
    <property type="entry name" value="DNA MISMATCH REPAIR PROTEIN MUTS FAMILY MEMBER"/>
    <property type="match status" value="1"/>
</dbReference>
<sequence length="943" mass="101712">MRRDTPSFVGEAQVAPFLLSLSTAPSPANRASPPAFCYRPAMTTSPQKLEPADAQNVTPMMAQYLEIKAGHPNALLFYRMGDFYELFFEDAEVASKTLGIVLTKRGKHQGEDIAMCGVPVVRADEYLQRLIAYGHRVAVCEQMEDPAEAKKRGSKSVVKRGVVRLVTPGTITEETLLEPTRANLLLAVARLRISDHEARFGLAFTDISTGEFGVSEADAPGLAAEIARLDPSEIVLAESVYEDGELGSLWRETRAAVTPVGRDVFDGAQAERRLAAFYNVGTIDGFGTFSRAELVAASGLVTYILRTQVGQKPALDPLRRDGASAHMAIDAATRTNLELLRTTSGERSGSLFDAIDRTVTAGGGRLLAQWLASPLVRPEAIMPRQDAVAFFAEQALLRGQIRTRLKSAPDIARSMARLALDRAGPRDLAALREGLAGIALLEGLLQRQTDLPPVVAAILTALARPDQSLAPRLTAALQEDLPLLKRDGGFVRTGFSAELDETRALRDESRRVIAGLQARYAEESEVRQLKIKHNNMIGYFVEVPQQAGEAFLQPGLRETYVHRQTMAGAMRFSTAELSTLESRIASAADRALAVELQVFADLAQALLADGAAIRAATEALALLDVIVALAVLADEENYARPLVDASLAFAIEGGRHPVVEQALKREGKPFVANDCDLTGEKSGAIWLLTGPNMAGKSTFLRQNALIAVLAQIGSFVPARKAHIGAVDALFSRVGAADDLARGRSTFMVEMVETAAILNQAGPHALVILDEIGRGTATFDGLSIAWAAIENLSAVNRCRALFATHYHELTQLTKKLPRLANATMRVTEWHGDVVFLHEVVPGAADRSYGIQVAKLAGMPAAVVERARTVLAQLEATDRQAPTAKLVDDLPLFAAAPRPAPQAAVKQKDELGEALDALDPNDMTPRQALDALFSLKAKRDTDKKR</sequence>
<keyword evidence="4 9" id="KW-0227">DNA damage</keyword>
<organism evidence="12 13">
    <name type="scientific">Labrys miyagiensis</name>
    <dbReference type="NCBI Taxonomy" id="346912"/>
    <lineage>
        <taxon>Bacteria</taxon>
        <taxon>Pseudomonadati</taxon>
        <taxon>Pseudomonadota</taxon>
        <taxon>Alphaproteobacteria</taxon>
        <taxon>Hyphomicrobiales</taxon>
        <taxon>Xanthobacteraceae</taxon>
        <taxon>Labrys</taxon>
    </lineage>
</organism>
<dbReference type="SUPFAM" id="SSF55271">
    <property type="entry name" value="DNA repair protein MutS, domain I"/>
    <property type="match status" value="1"/>
</dbReference>
<dbReference type="NCBIfam" id="TIGR01070">
    <property type="entry name" value="mutS1"/>
    <property type="match status" value="1"/>
</dbReference>
<dbReference type="InterPro" id="IPR036187">
    <property type="entry name" value="DNA_mismatch_repair_MutS_sf"/>
</dbReference>
<evidence type="ECO:0000259" key="11">
    <source>
        <dbReference type="PROSITE" id="PS00486"/>
    </source>
</evidence>
<keyword evidence="13" id="KW-1185">Reference proteome</keyword>
<dbReference type="InterPro" id="IPR007861">
    <property type="entry name" value="DNA_mismatch_repair_MutS_clamp"/>
</dbReference>
<dbReference type="Gene3D" id="3.40.50.300">
    <property type="entry name" value="P-loop containing nucleotide triphosphate hydrolases"/>
    <property type="match status" value="1"/>
</dbReference>
<dbReference type="PANTHER" id="PTHR11361:SF34">
    <property type="entry name" value="DNA MISMATCH REPAIR PROTEIN MSH1, MITOCHONDRIAL"/>
    <property type="match status" value="1"/>
</dbReference>
<evidence type="ECO:0000313" key="12">
    <source>
        <dbReference type="EMBL" id="GLS19809.1"/>
    </source>
</evidence>
<evidence type="ECO:0000256" key="2">
    <source>
        <dbReference type="ARBA" id="ARBA00021982"/>
    </source>
</evidence>
<dbReference type="InterPro" id="IPR005748">
    <property type="entry name" value="DNA_mismatch_repair_MutS"/>
</dbReference>
<evidence type="ECO:0000256" key="6">
    <source>
        <dbReference type="ARBA" id="ARBA00023125"/>
    </source>
</evidence>
<dbReference type="InterPro" id="IPR007860">
    <property type="entry name" value="DNA_mmatch_repair_MutS_con_dom"/>
</dbReference>
<reference evidence="13" key="1">
    <citation type="journal article" date="2019" name="Int. J. Syst. Evol. Microbiol.">
        <title>The Global Catalogue of Microorganisms (GCM) 10K type strain sequencing project: providing services to taxonomists for standard genome sequencing and annotation.</title>
        <authorList>
            <consortium name="The Broad Institute Genomics Platform"/>
            <consortium name="The Broad Institute Genome Sequencing Center for Infectious Disease"/>
            <person name="Wu L."/>
            <person name="Ma J."/>
        </authorList>
    </citation>
    <scope>NUCLEOTIDE SEQUENCE [LARGE SCALE GENOMIC DNA]</scope>
    <source>
        <strain evidence="13">NBRC 101365</strain>
    </source>
</reference>
<evidence type="ECO:0000256" key="9">
    <source>
        <dbReference type="HAMAP-Rule" id="MF_00096"/>
    </source>
</evidence>
<dbReference type="Gene3D" id="1.10.1420.10">
    <property type="match status" value="2"/>
</dbReference>
<evidence type="ECO:0000313" key="13">
    <source>
        <dbReference type="Proteomes" id="UP001156882"/>
    </source>
</evidence>
<evidence type="ECO:0000256" key="1">
    <source>
        <dbReference type="ARBA" id="ARBA00006271"/>
    </source>
</evidence>
<keyword evidence="7 9" id="KW-0234">DNA repair</keyword>
<evidence type="ECO:0000256" key="7">
    <source>
        <dbReference type="ARBA" id="ARBA00023204"/>
    </source>
</evidence>
<comment type="caution">
    <text evidence="12">The sequence shown here is derived from an EMBL/GenBank/DDBJ whole genome shotgun (WGS) entry which is preliminary data.</text>
</comment>
<evidence type="ECO:0000256" key="5">
    <source>
        <dbReference type="ARBA" id="ARBA00022840"/>
    </source>
</evidence>
<dbReference type="InterPro" id="IPR007695">
    <property type="entry name" value="DNA_mismatch_repair_MutS-lik_N"/>
</dbReference>
<dbReference type="SMART" id="SM00534">
    <property type="entry name" value="MUTSac"/>
    <property type="match status" value="1"/>
</dbReference>
<dbReference type="PIRSF" id="PIRSF037677">
    <property type="entry name" value="DNA_mis_repair_Msh6"/>
    <property type="match status" value="1"/>
</dbReference>
<evidence type="ECO:0000256" key="8">
    <source>
        <dbReference type="ARBA" id="ARBA00024647"/>
    </source>
</evidence>
<dbReference type="NCBIfam" id="NF003810">
    <property type="entry name" value="PRK05399.1"/>
    <property type="match status" value="1"/>
</dbReference>
<dbReference type="SUPFAM" id="SSF48334">
    <property type="entry name" value="DNA repair protein MutS, domain III"/>
    <property type="match status" value="1"/>
</dbReference>
<dbReference type="InterPro" id="IPR017261">
    <property type="entry name" value="DNA_mismatch_repair_MutS/MSH"/>
</dbReference>
<dbReference type="InterPro" id="IPR036678">
    <property type="entry name" value="MutS_con_dom_sf"/>
</dbReference>
<accession>A0ABQ6CHV0</accession>
<dbReference type="Pfam" id="PF05190">
    <property type="entry name" value="MutS_IV"/>
    <property type="match status" value="1"/>
</dbReference>
<dbReference type="Gene3D" id="6.10.140.430">
    <property type="match status" value="1"/>
</dbReference>
<evidence type="ECO:0000256" key="10">
    <source>
        <dbReference type="RuleBase" id="RU003756"/>
    </source>
</evidence>
<comment type="similarity">
    <text evidence="1 9 10">Belongs to the DNA mismatch repair MutS family.</text>
</comment>
<dbReference type="InterPro" id="IPR045076">
    <property type="entry name" value="MutS"/>
</dbReference>
<comment type="function">
    <text evidence="8 9">This protein is involved in the repair of mismatches in DNA. It is possible that it carries out the mismatch recognition step. This protein has a weak ATPase activity.</text>
</comment>
<name>A0ABQ6CHV0_9HYPH</name>
<proteinExistence type="inferred from homology"/>
<keyword evidence="3 9" id="KW-0547">Nucleotide-binding</keyword>
<dbReference type="Pfam" id="PF01624">
    <property type="entry name" value="MutS_I"/>
    <property type="match status" value="1"/>
</dbReference>
<keyword evidence="6 9" id="KW-0238">DNA-binding</keyword>
<dbReference type="Proteomes" id="UP001156882">
    <property type="component" value="Unassembled WGS sequence"/>
</dbReference>
<dbReference type="Pfam" id="PF05188">
    <property type="entry name" value="MutS_II"/>
    <property type="match status" value="1"/>
</dbReference>
<dbReference type="InterPro" id="IPR027417">
    <property type="entry name" value="P-loop_NTPase"/>
</dbReference>
<keyword evidence="5 9" id="KW-0067">ATP-binding</keyword>
<dbReference type="Pfam" id="PF00488">
    <property type="entry name" value="MutS_V"/>
    <property type="match status" value="1"/>
</dbReference>
<dbReference type="Gene3D" id="3.40.1170.10">
    <property type="entry name" value="DNA repair protein MutS, domain I"/>
    <property type="match status" value="1"/>
</dbReference>
<dbReference type="PROSITE" id="PS00486">
    <property type="entry name" value="DNA_MISMATCH_REPAIR_2"/>
    <property type="match status" value="1"/>
</dbReference>